<organism evidence="2 3">
    <name type="scientific">Bipolaris victoriae (strain FI3)</name>
    <name type="common">Victoria blight of oats agent</name>
    <name type="synonym">Cochliobolus victoriae</name>
    <dbReference type="NCBI Taxonomy" id="930091"/>
    <lineage>
        <taxon>Eukaryota</taxon>
        <taxon>Fungi</taxon>
        <taxon>Dikarya</taxon>
        <taxon>Ascomycota</taxon>
        <taxon>Pezizomycotina</taxon>
        <taxon>Dothideomycetes</taxon>
        <taxon>Pleosporomycetidae</taxon>
        <taxon>Pleosporales</taxon>
        <taxon>Pleosporineae</taxon>
        <taxon>Pleosporaceae</taxon>
        <taxon>Bipolaris</taxon>
    </lineage>
</organism>
<dbReference type="GeneID" id="26248584"/>
<feature type="non-terminal residue" evidence="2">
    <location>
        <position position="1"/>
    </location>
</feature>
<evidence type="ECO:0000256" key="1">
    <source>
        <dbReference type="SAM" id="SignalP"/>
    </source>
</evidence>
<name>W7EER1_BIPV3</name>
<keyword evidence="1" id="KW-0732">Signal</keyword>
<feature type="chain" id="PRO_5004893863" evidence="1">
    <location>
        <begin position="24"/>
        <end position="90"/>
    </location>
</feature>
<gene>
    <name evidence="2" type="ORF">COCVIDRAFT_103646</name>
</gene>
<keyword evidence="3" id="KW-1185">Reference proteome</keyword>
<accession>W7EER1</accession>
<dbReference type="Proteomes" id="UP000054337">
    <property type="component" value="Unassembled WGS sequence"/>
</dbReference>
<dbReference type="RefSeq" id="XP_014555014.1">
    <property type="nucleotide sequence ID" value="XM_014699528.1"/>
</dbReference>
<protein>
    <submittedName>
        <fullName evidence="2">Uncharacterized protein</fullName>
    </submittedName>
</protein>
<reference evidence="2 3" key="1">
    <citation type="journal article" date="2013" name="PLoS Genet.">
        <title>Comparative genome structure, secondary metabolite, and effector coding capacity across Cochliobolus pathogens.</title>
        <authorList>
            <person name="Condon B.J."/>
            <person name="Leng Y."/>
            <person name="Wu D."/>
            <person name="Bushley K.E."/>
            <person name="Ohm R.A."/>
            <person name="Otillar R."/>
            <person name="Martin J."/>
            <person name="Schackwitz W."/>
            <person name="Grimwood J."/>
            <person name="MohdZainudin N."/>
            <person name="Xue C."/>
            <person name="Wang R."/>
            <person name="Manning V.A."/>
            <person name="Dhillon B."/>
            <person name="Tu Z.J."/>
            <person name="Steffenson B.J."/>
            <person name="Salamov A."/>
            <person name="Sun H."/>
            <person name="Lowry S."/>
            <person name="LaButti K."/>
            <person name="Han J."/>
            <person name="Copeland A."/>
            <person name="Lindquist E."/>
            <person name="Barry K."/>
            <person name="Schmutz J."/>
            <person name="Baker S.E."/>
            <person name="Ciuffetti L.M."/>
            <person name="Grigoriev I.V."/>
            <person name="Zhong S."/>
            <person name="Turgeon B.G."/>
        </authorList>
    </citation>
    <scope>NUCLEOTIDE SEQUENCE [LARGE SCALE GENOMIC DNA]</scope>
    <source>
        <strain evidence="2 3">FI3</strain>
    </source>
</reference>
<dbReference type="EMBL" id="KI968752">
    <property type="protein sequence ID" value="EUN25439.1"/>
    <property type="molecule type" value="Genomic_DNA"/>
</dbReference>
<dbReference type="HOGENOM" id="CLU_2446562_0_0_1"/>
<proteinExistence type="predicted"/>
<evidence type="ECO:0000313" key="2">
    <source>
        <dbReference type="EMBL" id="EUN25439.1"/>
    </source>
</evidence>
<sequence length="90" mass="10465">GRRRAKNRWAWCFGSMAKSWVFARSIRMRMASQTCRSDWCETVSIDRVRDFYLLHLLVPMKTSGRKGSCTAFTNDMDALDIHAFNTITIL</sequence>
<feature type="signal peptide" evidence="1">
    <location>
        <begin position="1"/>
        <end position="23"/>
    </location>
</feature>
<dbReference type="AlphaFoldDB" id="W7EER1"/>
<evidence type="ECO:0000313" key="3">
    <source>
        <dbReference type="Proteomes" id="UP000054337"/>
    </source>
</evidence>